<feature type="domain" description="CAAX prenyl protease 2/Lysostaphin resistance protein A-like" evidence="4">
    <location>
        <begin position="112"/>
        <end position="203"/>
    </location>
</feature>
<dbReference type="InterPro" id="IPR003675">
    <property type="entry name" value="Rce1/LyrA-like_dom"/>
</dbReference>
<feature type="transmembrane region" description="Helical" evidence="2">
    <location>
        <begin position="37"/>
        <end position="56"/>
    </location>
</feature>
<comment type="caution">
    <text evidence="5">The sequence shown here is derived from an EMBL/GenBank/DDBJ whole genome shotgun (WGS) entry which is preliminary data.</text>
</comment>
<dbReference type="AlphaFoldDB" id="A0A840IZV9"/>
<feature type="chain" id="PRO_5038602269" evidence="3">
    <location>
        <begin position="31"/>
        <end position="294"/>
    </location>
</feature>
<feature type="transmembrane region" description="Helical" evidence="2">
    <location>
        <begin position="167"/>
        <end position="187"/>
    </location>
</feature>
<feature type="transmembrane region" description="Helical" evidence="2">
    <location>
        <begin position="199"/>
        <end position="223"/>
    </location>
</feature>
<evidence type="ECO:0000256" key="3">
    <source>
        <dbReference type="SAM" id="SignalP"/>
    </source>
</evidence>
<protein>
    <submittedName>
        <fullName evidence="5">Membrane protease YdiL (CAAX protease family)</fullName>
    </submittedName>
</protein>
<keyword evidence="2" id="KW-0812">Transmembrane</keyword>
<dbReference type="PANTHER" id="PTHR39430">
    <property type="entry name" value="MEMBRANE-ASSOCIATED PROTEASE-RELATED"/>
    <property type="match status" value="1"/>
</dbReference>
<proteinExistence type="predicted"/>
<gene>
    <name evidence="5" type="ORF">BJY18_004183</name>
</gene>
<evidence type="ECO:0000259" key="4">
    <source>
        <dbReference type="Pfam" id="PF02517"/>
    </source>
</evidence>
<feature type="transmembrane region" description="Helical" evidence="2">
    <location>
        <begin position="243"/>
        <end position="262"/>
    </location>
</feature>
<evidence type="ECO:0000313" key="5">
    <source>
        <dbReference type="EMBL" id="MBB4686698.1"/>
    </source>
</evidence>
<keyword evidence="5" id="KW-0378">Hydrolase</keyword>
<dbReference type="RefSeq" id="WP_221457860.1">
    <property type="nucleotide sequence ID" value="NZ_JACHMG010000001.1"/>
</dbReference>
<name>A0A840IZV9_9PSEU</name>
<organism evidence="5 6">
    <name type="scientific">Amycolatopsis jiangsuensis</name>
    <dbReference type="NCBI Taxonomy" id="1181879"/>
    <lineage>
        <taxon>Bacteria</taxon>
        <taxon>Bacillati</taxon>
        <taxon>Actinomycetota</taxon>
        <taxon>Actinomycetes</taxon>
        <taxon>Pseudonocardiales</taxon>
        <taxon>Pseudonocardiaceae</taxon>
        <taxon>Amycolatopsis</taxon>
    </lineage>
</organism>
<dbReference type="PANTHER" id="PTHR39430:SF1">
    <property type="entry name" value="PROTEASE"/>
    <property type="match status" value="1"/>
</dbReference>
<keyword evidence="5" id="KW-0645">Protease</keyword>
<feature type="transmembrane region" description="Helical" evidence="2">
    <location>
        <begin position="142"/>
        <end position="161"/>
    </location>
</feature>
<evidence type="ECO:0000256" key="2">
    <source>
        <dbReference type="SAM" id="Phobius"/>
    </source>
</evidence>
<dbReference type="GO" id="GO:0004175">
    <property type="term" value="F:endopeptidase activity"/>
    <property type="evidence" value="ECO:0007669"/>
    <property type="project" value="UniProtKB-ARBA"/>
</dbReference>
<keyword evidence="3" id="KW-0732">Signal</keyword>
<feature type="signal peptide" evidence="3">
    <location>
        <begin position="1"/>
        <end position="30"/>
    </location>
</feature>
<dbReference type="GO" id="GO:0080120">
    <property type="term" value="P:CAAX-box protein maturation"/>
    <property type="evidence" value="ECO:0007669"/>
    <property type="project" value="UniProtKB-ARBA"/>
</dbReference>
<feature type="transmembrane region" description="Helical" evidence="2">
    <location>
        <begin position="77"/>
        <end position="103"/>
    </location>
</feature>
<sequence>MKWGKWVVRLVLQFAAVAAVSFLGSQAAAATQDGPALMLVVGLLTATLAIFVHRLVAARMERRPVDELSGRGAAPGLAWGTLGGLAIFGLVILTIAVFGGYQVHGFGTIPSAVGLLGVMAAAAATEELMFRGVLFRIVEERAGTWFALVATGLLFGMAHLFNPDASLWGAIAIAIEAGGMLTAAYVATRTLWVPIGLHFGWNFAAGGIFGTAVSGNGTSQGLLSATMSGPDVLTGGAFGPEGSVYSVVFCVLATIAFLRMAHRRGNLKPFPRRGPAVPDQRGADETAALTRLSR</sequence>
<dbReference type="Proteomes" id="UP000581769">
    <property type="component" value="Unassembled WGS sequence"/>
</dbReference>
<evidence type="ECO:0000313" key="6">
    <source>
        <dbReference type="Proteomes" id="UP000581769"/>
    </source>
</evidence>
<dbReference type="EMBL" id="JACHMG010000001">
    <property type="protein sequence ID" value="MBB4686698.1"/>
    <property type="molecule type" value="Genomic_DNA"/>
</dbReference>
<keyword evidence="2" id="KW-1133">Transmembrane helix</keyword>
<dbReference type="GO" id="GO:0006508">
    <property type="term" value="P:proteolysis"/>
    <property type="evidence" value="ECO:0007669"/>
    <property type="project" value="UniProtKB-KW"/>
</dbReference>
<keyword evidence="2" id="KW-0472">Membrane</keyword>
<evidence type="ECO:0000256" key="1">
    <source>
        <dbReference type="SAM" id="MobiDB-lite"/>
    </source>
</evidence>
<dbReference type="Pfam" id="PF02517">
    <property type="entry name" value="Rce1-like"/>
    <property type="match status" value="1"/>
</dbReference>
<accession>A0A840IZV9</accession>
<reference evidence="5 6" key="1">
    <citation type="submission" date="2020-08" db="EMBL/GenBank/DDBJ databases">
        <title>Sequencing the genomes of 1000 actinobacteria strains.</title>
        <authorList>
            <person name="Klenk H.-P."/>
        </authorList>
    </citation>
    <scope>NUCLEOTIDE SEQUENCE [LARGE SCALE GENOMIC DNA]</scope>
    <source>
        <strain evidence="5 6">DSM 45859</strain>
    </source>
</reference>
<feature type="transmembrane region" description="Helical" evidence="2">
    <location>
        <begin position="109"/>
        <end position="130"/>
    </location>
</feature>
<keyword evidence="6" id="KW-1185">Reference proteome</keyword>
<feature type="region of interest" description="Disordered" evidence="1">
    <location>
        <begin position="269"/>
        <end position="294"/>
    </location>
</feature>